<dbReference type="STRING" id="226505.SAMN05444394_4022"/>
<feature type="transmembrane region" description="Helical" evidence="3">
    <location>
        <begin position="48"/>
        <end position="65"/>
    </location>
</feature>
<evidence type="ECO:0000313" key="4">
    <source>
        <dbReference type="EMBL" id="SIO23553.1"/>
    </source>
</evidence>
<dbReference type="RefSeq" id="WP_074226795.1">
    <property type="nucleotide sequence ID" value="NZ_FSRC01000004.1"/>
</dbReference>
<keyword evidence="5" id="KW-1185">Reference proteome</keyword>
<dbReference type="InterPro" id="IPR045755">
    <property type="entry name" value="FtsL-like"/>
</dbReference>
<evidence type="ECO:0000256" key="1">
    <source>
        <dbReference type="SAM" id="Coils"/>
    </source>
</evidence>
<keyword evidence="3" id="KW-0472">Membrane</keyword>
<feature type="coiled-coil region" evidence="1">
    <location>
        <begin position="69"/>
        <end position="96"/>
    </location>
</feature>
<proteinExistence type="predicted"/>
<name>A0A1N6HUW5_9BACT</name>
<dbReference type="Pfam" id="PF19579">
    <property type="entry name" value="FtsL_2"/>
    <property type="match status" value="1"/>
</dbReference>
<feature type="compositionally biased region" description="Basic residues" evidence="2">
    <location>
        <begin position="1"/>
        <end position="15"/>
    </location>
</feature>
<sequence length="129" mass="14671">MSQNTFKKKLKKGNTPKRGNGPRKTIFTWIEEKLNVTGLLGEGVPVQLVPPVGFVVLLALIYIWSNHRAENMVRKIEKVQQEVEDLRADVTTLEAEYMLSSMQSEVAKRVLEKGIEELNQPPIKIEVDK</sequence>
<evidence type="ECO:0000256" key="2">
    <source>
        <dbReference type="SAM" id="MobiDB-lite"/>
    </source>
</evidence>
<gene>
    <name evidence="4" type="ORF">SAMN05444394_4022</name>
</gene>
<protein>
    <recommendedName>
        <fullName evidence="6">Cell division protein FtsL</fullName>
    </recommendedName>
</protein>
<evidence type="ECO:0000313" key="5">
    <source>
        <dbReference type="Proteomes" id="UP000185221"/>
    </source>
</evidence>
<evidence type="ECO:0000256" key="3">
    <source>
        <dbReference type="SAM" id="Phobius"/>
    </source>
</evidence>
<reference evidence="5" key="1">
    <citation type="submission" date="2016-11" db="EMBL/GenBank/DDBJ databases">
        <authorList>
            <person name="Varghese N."/>
            <person name="Submissions S."/>
        </authorList>
    </citation>
    <scope>NUCLEOTIDE SEQUENCE [LARGE SCALE GENOMIC DNA]</scope>
    <source>
        <strain evidence="5">DSM 15292</strain>
    </source>
</reference>
<keyword evidence="1" id="KW-0175">Coiled coil</keyword>
<dbReference type="EMBL" id="FSRC01000004">
    <property type="protein sequence ID" value="SIO23553.1"/>
    <property type="molecule type" value="Genomic_DNA"/>
</dbReference>
<accession>A0A1N6HUW5</accession>
<dbReference type="Proteomes" id="UP000185221">
    <property type="component" value="Unassembled WGS sequence"/>
</dbReference>
<dbReference type="OrthoDB" id="981249at2"/>
<keyword evidence="3" id="KW-0812">Transmembrane</keyword>
<organism evidence="4 5">
    <name type="scientific">Algoriphagus halophilus</name>
    <dbReference type="NCBI Taxonomy" id="226505"/>
    <lineage>
        <taxon>Bacteria</taxon>
        <taxon>Pseudomonadati</taxon>
        <taxon>Bacteroidota</taxon>
        <taxon>Cytophagia</taxon>
        <taxon>Cytophagales</taxon>
        <taxon>Cyclobacteriaceae</taxon>
        <taxon>Algoriphagus</taxon>
    </lineage>
</organism>
<keyword evidence="3" id="KW-1133">Transmembrane helix</keyword>
<feature type="region of interest" description="Disordered" evidence="2">
    <location>
        <begin position="1"/>
        <end position="22"/>
    </location>
</feature>
<evidence type="ECO:0008006" key="6">
    <source>
        <dbReference type="Google" id="ProtNLM"/>
    </source>
</evidence>
<dbReference type="AlphaFoldDB" id="A0A1N6HUW5"/>